<accession>A0A8S0T852</accession>
<comment type="caution">
    <text evidence="1">The sequence shown here is derived from an EMBL/GenBank/DDBJ whole genome shotgun (WGS) entry which is preliminary data.</text>
</comment>
<reference evidence="1 2" key="1">
    <citation type="submission" date="2019-12" db="EMBL/GenBank/DDBJ databases">
        <authorList>
            <person name="Alioto T."/>
            <person name="Alioto T."/>
            <person name="Gomez Garrido J."/>
        </authorList>
    </citation>
    <scope>NUCLEOTIDE SEQUENCE [LARGE SCALE GENOMIC DNA]</scope>
</reference>
<dbReference type="EMBL" id="CACTIH010005655">
    <property type="protein sequence ID" value="CAA2999876.1"/>
    <property type="molecule type" value="Genomic_DNA"/>
</dbReference>
<keyword evidence="2" id="KW-1185">Reference proteome</keyword>
<dbReference type="AlphaFoldDB" id="A0A8S0T852"/>
<name>A0A8S0T852_OLEEU</name>
<feature type="non-terminal residue" evidence="1">
    <location>
        <position position="179"/>
    </location>
</feature>
<dbReference type="Proteomes" id="UP000594638">
    <property type="component" value="Unassembled WGS sequence"/>
</dbReference>
<evidence type="ECO:0000313" key="2">
    <source>
        <dbReference type="Proteomes" id="UP000594638"/>
    </source>
</evidence>
<sequence>MNSRGPKTLEGTTNFVEKVASNFLPKCTQIEAMVTTIFAQNSTELTLPLSSEHKKTPRENLTSTKNDEIALGNVPIGIHIEIAKTSSFRHHLASRTTPKAPEHGKTLGATVLAPDPSHAECVTNTRLTWRATTTTTTAYSYPKSYTATVSNVSVVSQVDRSQKKPFAQVLRALQESMDH</sequence>
<dbReference type="Gramene" id="OE9A039090T1">
    <property type="protein sequence ID" value="OE9A039090C1"/>
    <property type="gene ID" value="OE9A039090"/>
</dbReference>
<organism evidence="1 2">
    <name type="scientific">Olea europaea subsp. europaea</name>
    <dbReference type="NCBI Taxonomy" id="158383"/>
    <lineage>
        <taxon>Eukaryota</taxon>
        <taxon>Viridiplantae</taxon>
        <taxon>Streptophyta</taxon>
        <taxon>Embryophyta</taxon>
        <taxon>Tracheophyta</taxon>
        <taxon>Spermatophyta</taxon>
        <taxon>Magnoliopsida</taxon>
        <taxon>eudicotyledons</taxon>
        <taxon>Gunneridae</taxon>
        <taxon>Pentapetalae</taxon>
        <taxon>asterids</taxon>
        <taxon>lamiids</taxon>
        <taxon>Lamiales</taxon>
        <taxon>Oleaceae</taxon>
        <taxon>Oleeae</taxon>
        <taxon>Olea</taxon>
    </lineage>
</organism>
<protein>
    <submittedName>
        <fullName evidence="1">Uncharacterized protein</fullName>
    </submittedName>
</protein>
<proteinExistence type="predicted"/>
<evidence type="ECO:0000313" key="1">
    <source>
        <dbReference type="EMBL" id="CAA2999876.1"/>
    </source>
</evidence>
<gene>
    <name evidence="1" type="ORF">OLEA9_A039090</name>
</gene>